<dbReference type="GO" id="GO:0022857">
    <property type="term" value="F:transmembrane transporter activity"/>
    <property type="evidence" value="ECO:0007669"/>
    <property type="project" value="InterPro"/>
</dbReference>
<feature type="transmembrane region" description="Helical" evidence="8">
    <location>
        <begin position="83"/>
        <end position="103"/>
    </location>
</feature>
<feature type="transmembrane region" description="Helical" evidence="8">
    <location>
        <begin position="233"/>
        <end position="254"/>
    </location>
</feature>
<evidence type="ECO:0000256" key="1">
    <source>
        <dbReference type="ARBA" id="ARBA00004651"/>
    </source>
</evidence>
<feature type="transmembrane region" description="Helical" evidence="8">
    <location>
        <begin position="185"/>
        <end position="202"/>
    </location>
</feature>
<organism evidence="9 10">
    <name type="scientific">Lacrimispora celerecrescens</name>
    <dbReference type="NCBI Taxonomy" id="29354"/>
    <lineage>
        <taxon>Bacteria</taxon>
        <taxon>Bacillati</taxon>
        <taxon>Bacillota</taxon>
        <taxon>Clostridia</taxon>
        <taxon>Lachnospirales</taxon>
        <taxon>Lachnospiraceae</taxon>
        <taxon>Lacrimispora</taxon>
    </lineage>
</organism>
<evidence type="ECO:0000313" key="10">
    <source>
        <dbReference type="Proteomes" id="UP000028525"/>
    </source>
</evidence>
<feature type="transmembrane region" description="Helical" evidence="8">
    <location>
        <begin position="312"/>
        <end position="331"/>
    </location>
</feature>
<feature type="transmembrane region" description="Helical" evidence="8">
    <location>
        <begin position="56"/>
        <end position="76"/>
    </location>
</feature>
<feature type="transmembrane region" description="Helical" evidence="8">
    <location>
        <begin position="135"/>
        <end position="152"/>
    </location>
</feature>
<evidence type="ECO:0000256" key="2">
    <source>
        <dbReference type="ARBA" id="ARBA00022448"/>
    </source>
</evidence>
<evidence type="ECO:0000256" key="8">
    <source>
        <dbReference type="SAM" id="Phobius"/>
    </source>
</evidence>
<evidence type="ECO:0000256" key="5">
    <source>
        <dbReference type="ARBA" id="ARBA00022692"/>
    </source>
</evidence>
<dbReference type="CDD" id="cd06579">
    <property type="entry name" value="TM_PBP1_transp_AraH_like"/>
    <property type="match status" value="1"/>
</dbReference>
<dbReference type="Proteomes" id="UP000028525">
    <property type="component" value="Unassembled WGS sequence"/>
</dbReference>
<comment type="subcellular location">
    <subcellularLocation>
        <location evidence="1">Cell membrane</location>
        <topology evidence="1">Multi-pass membrane protein</topology>
    </subcellularLocation>
</comment>
<proteinExistence type="predicted"/>
<comment type="caution">
    <text evidence="9">The sequence shown here is derived from an EMBL/GenBank/DDBJ whole genome shotgun (WGS) entry which is preliminary data.</text>
</comment>
<dbReference type="EMBL" id="JPME01000015">
    <property type="protein sequence ID" value="KEZ89629.1"/>
    <property type="molecule type" value="Genomic_DNA"/>
</dbReference>
<evidence type="ECO:0000256" key="3">
    <source>
        <dbReference type="ARBA" id="ARBA00022475"/>
    </source>
</evidence>
<sequence length="339" mass="36160">MSGAEKVKKKLNVGDFVTKWGTIATMLIMFILFTFGNWSRDTGASMFLTQSNMITILRAVSITTIIAIGLTFALAVNGMDLSIGATAQFANVFVMTCFVWHNINIGVSIILTVLICLSVAVINSILIVKFRIPDMVAALSVMFMYQGVSMTYSKGGAITERMTRADGTQAPGLVPEAFRALGKEPWLIIIMICVVLFAYFFLNYTKHGRYMYAVGGNPEAAQLSGIPVAKYKILAYFLSATFASIGGICLAARVGTAQISAGDAYLMPSVCAAYIGFSVLGAGKANAFGTFAGAVLVGMLENGLIMMSVPYYAMNIIKGAVLAIALAMTYASGKTKNVN</sequence>
<reference evidence="9 10" key="1">
    <citation type="submission" date="2014-07" db="EMBL/GenBank/DDBJ databases">
        <title>Draft genome of Clostridium celerecrescens 152B isolated from sediments associated with methane hydrate from Krishna Godavari basin.</title>
        <authorList>
            <person name="Honkalas V.S."/>
            <person name="Dabir A.P."/>
            <person name="Arora P."/>
            <person name="Dhakephalkar P.K."/>
        </authorList>
    </citation>
    <scope>NUCLEOTIDE SEQUENCE [LARGE SCALE GENOMIC DNA]</scope>
    <source>
        <strain evidence="9 10">152B</strain>
    </source>
</reference>
<dbReference type="RefSeq" id="WP_038281623.1">
    <property type="nucleotide sequence ID" value="NZ_JPME01000015.1"/>
</dbReference>
<dbReference type="OrthoDB" id="9815820at2"/>
<keyword evidence="4" id="KW-0997">Cell inner membrane</keyword>
<keyword evidence="7 8" id="KW-0472">Membrane</keyword>
<keyword evidence="10" id="KW-1185">Reference proteome</keyword>
<dbReference type="STRING" id="29354.IO98_13085"/>
<dbReference type="PANTHER" id="PTHR32196:SF21">
    <property type="entry name" value="ABC TRANSPORTER PERMEASE PROTEIN YPHD-RELATED"/>
    <property type="match status" value="1"/>
</dbReference>
<gene>
    <name evidence="9" type="ORF">IO98_13085</name>
</gene>
<dbReference type="Pfam" id="PF02653">
    <property type="entry name" value="BPD_transp_2"/>
    <property type="match status" value="1"/>
</dbReference>
<keyword evidence="5 8" id="KW-0812">Transmembrane</keyword>
<keyword evidence="2" id="KW-0813">Transport</keyword>
<evidence type="ECO:0000256" key="4">
    <source>
        <dbReference type="ARBA" id="ARBA00022519"/>
    </source>
</evidence>
<dbReference type="AlphaFoldDB" id="A0A084JKZ5"/>
<feature type="transmembrane region" description="Helical" evidence="8">
    <location>
        <begin position="274"/>
        <end position="300"/>
    </location>
</feature>
<dbReference type="InterPro" id="IPR001851">
    <property type="entry name" value="ABC_transp_permease"/>
</dbReference>
<name>A0A084JKZ5_9FIRM</name>
<protein>
    <submittedName>
        <fullName evidence="9">Sugar ABC transporter permease</fullName>
    </submittedName>
</protein>
<evidence type="ECO:0000256" key="6">
    <source>
        <dbReference type="ARBA" id="ARBA00022989"/>
    </source>
</evidence>
<dbReference type="PANTHER" id="PTHR32196">
    <property type="entry name" value="ABC TRANSPORTER PERMEASE PROTEIN YPHD-RELATED-RELATED"/>
    <property type="match status" value="1"/>
</dbReference>
<accession>A0A084JKZ5</accession>
<evidence type="ECO:0000256" key="7">
    <source>
        <dbReference type="ARBA" id="ARBA00023136"/>
    </source>
</evidence>
<keyword evidence="6 8" id="KW-1133">Transmembrane helix</keyword>
<feature type="transmembrane region" description="Helical" evidence="8">
    <location>
        <begin position="109"/>
        <end position="128"/>
    </location>
</feature>
<dbReference type="GO" id="GO:0005886">
    <property type="term" value="C:plasma membrane"/>
    <property type="evidence" value="ECO:0007669"/>
    <property type="project" value="UniProtKB-SubCell"/>
</dbReference>
<evidence type="ECO:0000313" key="9">
    <source>
        <dbReference type="EMBL" id="KEZ89629.1"/>
    </source>
</evidence>
<keyword evidence="3" id="KW-1003">Cell membrane</keyword>
<feature type="transmembrane region" description="Helical" evidence="8">
    <location>
        <begin position="16"/>
        <end position="36"/>
    </location>
</feature>